<organism evidence="2 3">
    <name type="scientific">Serendipita vermifera MAFF 305830</name>
    <dbReference type="NCBI Taxonomy" id="933852"/>
    <lineage>
        <taxon>Eukaryota</taxon>
        <taxon>Fungi</taxon>
        <taxon>Dikarya</taxon>
        <taxon>Basidiomycota</taxon>
        <taxon>Agaricomycotina</taxon>
        <taxon>Agaricomycetes</taxon>
        <taxon>Sebacinales</taxon>
        <taxon>Serendipitaceae</taxon>
        <taxon>Serendipita</taxon>
    </lineage>
</organism>
<dbReference type="OrthoDB" id="3253979at2759"/>
<feature type="compositionally biased region" description="Basic and acidic residues" evidence="1">
    <location>
        <begin position="720"/>
        <end position="730"/>
    </location>
</feature>
<feature type="compositionally biased region" description="Polar residues" evidence="1">
    <location>
        <begin position="378"/>
        <end position="410"/>
    </location>
</feature>
<feature type="compositionally biased region" description="Polar residues" evidence="1">
    <location>
        <begin position="777"/>
        <end position="793"/>
    </location>
</feature>
<protein>
    <recommendedName>
        <fullName evidence="4">BRCT domain-containing protein</fullName>
    </recommendedName>
</protein>
<feature type="region of interest" description="Disordered" evidence="1">
    <location>
        <begin position="639"/>
        <end position="886"/>
    </location>
</feature>
<dbReference type="AlphaFoldDB" id="A0A0C3BF54"/>
<reference evidence="2 3" key="1">
    <citation type="submission" date="2014-04" db="EMBL/GenBank/DDBJ databases">
        <authorList>
            <consortium name="DOE Joint Genome Institute"/>
            <person name="Kuo A."/>
            <person name="Zuccaro A."/>
            <person name="Kohler A."/>
            <person name="Nagy L.G."/>
            <person name="Floudas D."/>
            <person name="Copeland A."/>
            <person name="Barry K.W."/>
            <person name="Cichocki N."/>
            <person name="Veneault-Fourrey C."/>
            <person name="LaButti K."/>
            <person name="Lindquist E.A."/>
            <person name="Lipzen A."/>
            <person name="Lundell T."/>
            <person name="Morin E."/>
            <person name="Murat C."/>
            <person name="Sun H."/>
            <person name="Tunlid A."/>
            <person name="Henrissat B."/>
            <person name="Grigoriev I.V."/>
            <person name="Hibbett D.S."/>
            <person name="Martin F."/>
            <person name="Nordberg H.P."/>
            <person name="Cantor M.N."/>
            <person name="Hua S.X."/>
        </authorList>
    </citation>
    <scope>NUCLEOTIDE SEQUENCE [LARGE SCALE GENOMIC DNA]</scope>
    <source>
        <strain evidence="2 3">MAFF 305830</strain>
    </source>
</reference>
<feature type="compositionally biased region" description="Basic and acidic residues" evidence="1">
    <location>
        <begin position="759"/>
        <end position="771"/>
    </location>
</feature>
<feature type="region of interest" description="Disordered" evidence="1">
    <location>
        <begin position="584"/>
        <end position="608"/>
    </location>
</feature>
<feature type="compositionally biased region" description="Basic residues" evidence="1">
    <location>
        <begin position="865"/>
        <end position="875"/>
    </location>
</feature>
<feature type="compositionally biased region" description="Basic and acidic residues" evidence="1">
    <location>
        <begin position="639"/>
        <end position="653"/>
    </location>
</feature>
<feature type="compositionally biased region" description="Polar residues" evidence="1">
    <location>
        <begin position="487"/>
        <end position="496"/>
    </location>
</feature>
<feature type="compositionally biased region" description="Basic and acidic residues" evidence="1">
    <location>
        <begin position="661"/>
        <end position="678"/>
    </location>
</feature>
<proteinExistence type="predicted"/>
<name>A0A0C3BF54_SERVB</name>
<dbReference type="Proteomes" id="UP000054097">
    <property type="component" value="Unassembled WGS sequence"/>
</dbReference>
<dbReference type="HOGENOM" id="CLU_340425_0_0_1"/>
<evidence type="ECO:0000313" key="2">
    <source>
        <dbReference type="EMBL" id="KIM30764.1"/>
    </source>
</evidence>
<feature type="compositionally biased region" description="Polar residues" evidence="1">
    <location>
        <begin position="527"/>
        <end position="537"/>
    </location>
</feature>
<keyword evidence="3" id="KW-1185">Reference proteome</keyword>
<reference evidence="3" key="2">
    <citation type="submission" date="2015-01" db="EMBL/GenBank/DDBJ databases">
        <title>Evolutionary Origins and Diversification of the Mycorrhizal Mutualists.</title>
        <authorList>
            <consortium name="DOE Joint Genome Institute"/>
            <consortium name="Mycorrhizal Genomics Consortium"/>
            <person name="Kohler A."/>
            <person name="Kuo A."/>
            <person name="Nagy L.G."/>
            <person name="Floudas D."/>
            <person name="Copeland A."/>
            <person name="Barry K.W."/>
            <person name="Cichocki N."/>
            <person name="Veneault-Fourrey C."/>
            <person name="LaButti K."/>
            <person name="Lindquist E.A."/>
            <person name="Lipzen A."/>
            <person name="Lundell T."/>
            <person name="Morin E."/>
            <person name="Murat C."/>
            <person name="Riley R."/>
            <person name="Ohm R."/>
            <person name="Sun H."/>
            <person name="Tunlid A."/>
            <person name="Henrissat B."/>
            <person name="Grigoriev I.V."/>
            <person name="Hibbett D.S."/>
            <person name="Martin F."/>
        </authorList>
    </citation>
    <scope>NUCLEOTIDE SEQUENCE [LARGE SCALE GENOMIC DNA]</scope>
    <source>
        <strain evidence="3">MAFF 305830</strain>
    </source>
</reference>
<accession>A0A0C3BF54</accession>
<evidence type="ECO:0008006" key="4">
    <source>
        <dbReference type="Google" id="ProtNLM"/>
    </source>
</evidence>
<feature type="compositionally biased region" description="Basic and acidic residues" evidence="1">
    <location>
        <begin position="538"/>
        <end position="551"/>
    </location>
</feature>
<gene>
    <name evidence="2" type="ORF">M408DRAFT_21609</name>
</gene>
<feature type="compositionally biased region" description="Basic residues" evidence="1">
    <location>
        <begin position="817"/>
        <end position="826"/>
    </location>
</feature>
<feature type="region of interest" description="Disordered" evidence="1">
    <location>
        <begin position="333"/>
        <end position="572"/>
    </location>
</feature>
<dbReference type="EMBL" id="KN824283">
    <property type="protein sequence ID" value="KIM30764.1"/>
    <property type="molecule type" value="Genomic_DNA"/>
</dbReference>
<evidence type="ECO:0000313" key="3">
    <source>
        <dbReference type="Proteomes" id="UP000054097"/>
    </source>
</evidence>
<evidence type="ECO:0000256" key="1">
    <source>
        <dbReference type="SAM" id="MobiDB-lite"/>
    </source>
</evidence>
<sequence>MAKGPAISKRMLFHRPDGIPYDFWIQTDFQGFTKDTLTRQIEKHGGRVTETEEFPEHGFILLDALDPSPLYEIKTSFQKPIKGVSFPYDASTTAKATPLRHVLSHHFVEAVVEKGQWDRYDLMRWGFPVRMSIEDLKDPKAAIMRYRKQIEQGVDPEMEHAWVWATGRAFDSYDPRYNFAEEFKVIDEKIASESPSPNPLRWKRWLRGRVVAECRLNLQLKFYLHDDIEEEDQRELVTAILENGGSTCYAADEADVILTGCEEEDIEDDVELLDWMKKNPRALSDDKPRTLIKFISWVNLCVEAGDWKLVDKKEADVRRAYRSIQKNALATVDKGNGKTDAGVDEYPVGGKRKRVSDADEVVGSPMKKRRGETPGNPPATNGNGSKSSRSLFGSHTGTTAEPQSGSTVRPTRTFKGINVPNPQPSPLRHDPNTTSLVLAPKPSSRLNGKATEPIQQEPAEYRNEDDPASATVDPHQHSRVSAASVMTVDTASSKVGNTTTNTTTTTTSASARSVGPSFPPGAKQVARPSTSAGAASENSRDVLDRSVERSPRKSAQSTWSAPGLGSEFEADDNAGEIILTSFTLEKQKDAGDAANTVEQPEKPTAVPMNEFEEALLACWREMSELGFKDGTDALQDLVEKWPEIRRKSLAPRDRKGKGRVSFHEPPKFSGKDQDHVTESDYAEDNSDQQKTTQGFDHQAYGRARGVSKTPDSVVSSEDDASQKHNSDTERKGRRNTHIEASPASPSRFKSKTYSRQATSKRDETRHPDTSSKRSRHGASQQANSSRLNSTTLKDAQEDLEDVEPEMHDKLAPLPKATQRRSQRKRGGSVASEDESVAGEPRPRRGRSAAPSEPPSQRAPVLPIPRRGRPKLKYARKTTGGQPPKRK</sequence>
<feature type="compositionally biased region" description="Low complexity" evidence="1">
    <location>
        <begin position="497"/>
        <end position="507"/>
    </location>
</feature>